<dbReference type="AlphaFoldDB" id="A0A0C6FIN8"/>
<dbReference type="EMBL" id="AP014705">
    <property type="protein sequence ID" value="BAQ48373.1"/>
    <property type="molecule type" value="Genomic_DNA"/>
</dbReference>
<dbReference type="InterPro" id="IPR006231">
    <property type="entry name" value="MQO"/>
</dbReference>
<dbReference type="PATRIC" id="fig|270351.10.peg.5319"/>
<evidence type="ECO:0000256" key="3">
    <source>
        <dbReference type="ARBA" id="ARBA00005012"/>
    </source>
</evidence>
<evidence type="ECO:0000256" key="7">
    <source>
        <dbReference type="ARBA" id="ARBA00022827"/>
    </source>
</evidence>
<dbReference type="NCBIfam" id="NF003611">
    <property type="entry name" value="PRK05257.3-2"/>
    <property type="match status" value="1"/>
</dbReference>
<dbReference type="NCBIfam" id="TIGR01320">
    <property type="entry name" value="mal_quin_oxido"/>
    <property type="match status" value="1"/>
</dbReference>
<evidence type="ECO:0000256" key="8">
    <source>
        <dbReference type="ARBA" id="ARBA00023002"/>
    </source>
</evidence>
<evidence type="ECO:0000256" key="6">
    <source>
        <dbReference type="ARBA" id="ARBA00022630"/>
    </source>
</evidence>
<dbReference type="RefSeq" id="WP_060849633.1">
    <property type="nucleotide sequence ID" value="NZ_AP014705.1"/>
</dbReference>
<keyword evidence="8 9" id="KW-0560">Oxidoreductase</keyword>
<dbReference type="UniPathway" id="UPA00223">
    <property type="reaction ID" value="UER01008"/>
</dbReference>
<dbReference type="PANTHER" id="PTHR43104">
    <property type="entry name" value="L-2-HYDROXYGLUTARATE DEHYDROGENASE, MITOCHONDRIAL"/>
    <property type="match status" value="1"/>
</dbReference>
<comment type="cofactor">
    <cofactor evidence="2 9">
        <name>FAD</name>
        <dbReference type="ChEBI" id="CHEBI:57692"/>
    </cofactor>
</comment>
<evidence type="ECO:0000256" key="2">
    <source>
        <dbReference type="ARBA" id="ARBA00001974"/>
    </source>
</evidence>
<sequence>MRADDTTTCPKATAPTGISRRRILGGAAAGLAASALPDSLALAQGADKVDVLLIGGGIMSATLGVWLNELEPTWSIRMLERLDKVAMESSNGWNNAGTGHSALAELNYTPEKKGKIEIAKAVEINEAFQVTRQFLAWQVKNGVLKDPKTFINYTPHMSFVWGDDNIAYLKKRYEALQASPLFAGMEFSTDPEQLKKWVPLMMEGRDPNQKVATTWSPLGTDVEWGEVTRQYVAHLQAQKTFRLDVSTEVQGITKNADGSWRVTARNVKDGSRRSVDAKFVFIGAGGGALHLLQASGIPEGEDYAGFPVGGSFLINENPDVATLHLAKAYGKASVGSPPMSVPHLDTRVLGGKRVLLFGPFATFSTKFLKEGSYLDLLTSTTTSNVWPMMRVGIDEYPLVEYLAGQLMLSDDDRMAALREYFPNAKKGEWRLWQAGQRVQIIKRDKDKGGVLKLGTEIVNAKDGTIAALLGASPGASTAAPIMLDVLQKVFAQKVATPEWQAKIRQIVPSFGGKLNDDPEKVAQEWAYTSGQLQLPTPPAIDRGTLKPLPVSASGTEAPVKGPVGDLAP</sequence>
<keyword evidence="5 9" id="KW-0816">Tricarboxylic acid cycle</keyword>
<evidence type="ECO:0000313" key="11">
    <source>
        <dbReference type="EMBL" id="BAQ48373.1"/>
    </source>
</evidence>
<accession>A0A0C6FIN8</accession>
<comment type="similarity">
    <text evidence="4 9">Belongs to the MQO family.</text>
</comment>
<evidence type="ECO:0000256" key="9">
    <source>
        <dbReference type="HAMAP-Rule" id="MF_00212"/>
    </source>
</evidence>
<evidence type="ECO:0000256" key="10">
    <source>
        <dbReference type="SAM" id="MobiDB-lite"/>
    </source>
</evidence>
<dbReference type="KEGG" id="maqu:Maq22A_1p30035"/>
<reference evidence="11 12" key="1">
    <citation type="journal article" date="2015" name="Genome Announc.">
        <title>Complete Genome Sequence of Methylobacterium aquaticum Strain 22A, Isolated from Racomitrium japonicum Moss.</title>
        <authorList>
            <person name="Tani A."/>
            <person name="Ogura Y."/>
            <person name="Hayashi T."/>
            <person name="Kimbara K."/>
        </authorList>
    </citation>
    <scope>NUCLEOTIDE SEQUENCE [LARGE SCALE GENOMIC DNA]</scope>
    <source>
        <strain evidence="11 12">MA-22A</strain>
        <plasmid evidence="12">Plasmid pMaq22A_1p DNA</plasmid>
    </source>
</reference>
<dbReference type="SUPFAM" id="SSF51905">
    <property type="entry name" value="FAD/NAD(P)-binding domain"/>
    <property type="match status" value="1"/>
</dbReference>
<dbReference type="PANTHER" id="PTHR43104:SF2">
    <property type="entry name" value="L-2-HYDROXYGLUTARATE DEHYDROGENASE, MITOCHONDRIAL"/>
    <property type="match status" value="1"/>
</dbReference>
<dbReference type="HAMAP" id="MF_00212">
    <property type="entry name" value="MQO"/>
    <property type="match status" value="1"/>
</dbReference>
<evidence type="ECO:0000256" key="1">
    <source>
        <dbReference type="ARBA" id="ARBA00001139"/>
    </source>
</evidence>
<reference evidence="12" key="2">
    <citation type="submission" date="2015-01" db="EMBL/GenBank/DDBJ databases">
        <title>Complete genome sequence of Methylobacterium aquaticum strain 22A.</title>
        <authorList>
            <person name="Tani A."/>
            <person name="Ogura Y."/>
            <person name="Hayashi T."/>
        </authorList>
    </citation>
    <scope>NUCLEOTIDE SEQUENCE [LARGE SCALE GENOMIC DNA]</scope>
    <source>
        <strain evidence="12">MA-22A</strain>
        <plasmid evidence="12">Plasmid pMaq22A_1p DNA</plasmid>
    </source>
</reference>
<dbReference type="InterPro" id="IPR036188">
    <property type="entry name" value="FAD/NAD-bd_sf"/>
</dbReference>
<dbReference type="GO" id="GO:0008924">
    <property type="term" value="F:L-malate dehydrogenase (quinone) activity"/>
    <property type="evidence" value="ECO:0007669"/>
    <property type="project" value="UniProtKB-UniRule"/>
</dbReference>
<gene>
    <name evidence="9" type="primary">mqo</name>
    <name evidence="11" type="ORF">Maq22A_1p30035</name>
</gene>
<geneLocation type="plasmid" evidence="12">
    <name>pMaq22A_1p DNA</name>
</geneLocation>
<evidence type="ECO:0000256" key="5">
    <source>
        <dbReference type="ARBA" id="ARBA00022532"/>
    </source>
</evidence>
<dbReference type="Pfam" id="PF06039">
    <property type="entry name" value="Mqo"/>
    <property type="match status" value="1"/>
</dbReference>
<dbReference type="Proteomes" id="UP000061432">
    <property type="component" value="Plasmid pMaq22A_1p"/>
</dbReference>
<evidence type="ECO:0000313" key="12">
    <source>
        <dbReference type="Proteomes" id="UP000061432"/>
    </source>
</evidence>
<evidence type="ECO:0000256" key="4">
    <source>
        <dbReference type="ARBA" id="ARBA00006389"/>
    </source>
</evidence>
<dbReference type="NCBIfam" id="NF003603">
    <property type="entry name" value="PRK05257.1-1"/>
    <property type="match status" value="1"/>
</dbReference>
<dbReference type="GO" id="GO:0006099">
    <property type="term" value="P:tricarboxylic acid cycle"/>
    <property type="evidence" value="ECO:0007669"/>
    <property type="project" value="UniProtKB-UniRule"/>
</dbReference>
<dbReference type="Gene3D" id="3.50.50.60">
    <property type="entry name" value="FAD/NAD(P)-binding domain"/>
    <property type="match status" value="1"/>
</dbReference>
<dbReference type="EC" id="1.1.5.4" evidence="9"/>
<feature type="region of interest" description="Disordered" evidence="10">
    <location>
        <begin position="532"/>
        <end position="568"/>
    </location>
</feature>
<proteinExistence type="inferred from homology"/>
<comment type="pathway">
    <text evidence="3 9">Carbohydrate metabolism; tricarboxylic acid cycle; oxaloacetate from (S)-malate (quinone route): step 1/1.</text>
</comment>
<comment type="catalytic activity">
    <reaction evidence="1 9">
        <text>(S)-malate + a quinone = a quinol + oxaloacetate</text>
        <dbReference type="Rhea" id="RHEA:46012"/>
        <dbReference type="ChEBI" id="CHEBI:15589"/>
        <dbReference type="ChEBI" id="CHEBI:16452"/>
        <dbReference type="ChEBI" id="CHEBI:24646"/>
        <dbReference type="ChEBI" id="CHEBI:132124"/>
        <dbReference type="EC" id="1.1.5.4"/>
    </reaction>
</comment>
<dbReference type="Gene3D" id="3.30.9.10">
    <property type="entry name" value="D-Amino Acid Oxidase, subunit A, domain 2"/>
    <property type="match status" value="1"/>
</dbReference>
<dbReference type="PROSITE" id="PS51318">
    <property type="entry name" value="TAT"/>
    <property type="match status" value="1"/>
</dbReference>
<keyword evidence="7 9" id="KW-0274">FAD</keyword>
<organism evidence="11 12">
    <name type="scientific">Methylobacterium aquaticum</name>
    <dbReference type="NCBI Taxonomy" id="270351"/>
    <lineage>
        <taxon>Bacteria</taxon>
        <taxon>Pseudomonadati</taxon>
        <taxon>Pseudomonadota</taxon>
        <taxon>Alphaproteobacteria</taxon>
        <taxon>Hyphomicrobiales</taxon>
        <taxon>Methylobacteriaceae</taxon>
        <taxon>Methylobacterium</taxon>
    </lineage>
</organism>
<keyword evidence="11" id="KW-0614">Plasmid</keyword>
<dbReference type="NCBIfam" id="NF009875">
    <property type="entry name" value="PRK13339.1"/>
    <property type="match status" value="1"/>
</dbReference>
<dbReference type="OrthoDB" id="9763983at2"/>
<dbReference type="GO" id="GO:0047545">
    <property type="term" value="F:(S)-2-hydroxyglutarate dehydrogenase activity"/>
    <property type="evidence" value="ECO:0007669"/>
    <property type="project" value="TreeGrafter"/>
</dbReference>
<dbReference type="NCBIfam" id="NF003606">
    <property type="entry name" value="PRK05257.2-1"/>
    <property type="match status" value="1"/>
</dbReference>
<protein>
    <recommendedName>
        <fullName evidence="9">Probable malate:quinone oxidoreductase</fullName>
        <ecNumber evidence="9">1.1.5.4</ecNumber>
    </recommendedName>
    <alternativeName>
        <fullName evidence="9">MQO</fullName>
    </alternativeName>
    <alternativeName>
        <fullName evidence="9">Malate dehydrogenase [quinone]</fullName>
    </alternativeName>
</protein>
<dbReference type="NCBIfam" id="NF003605">
    <property type="entry name" value="PRK05257.1-4"/>
    <property type="match status" value="1"/>
</dbReference>
<keyword evidence="6 9" id="KW-0285">Flavoprotein</keyword>
<name>A0A0C6FIN8_9HYPH</name>
<dbReference type="InterPro" id="IPR006311">
    <property type="entry name" value="TAT_signal"/>
</dbReference>